<dbReference type="Pfam" id="PF07893">
    <property type="entry name" value="DUF1668"/>
    <property type="match status" value="1"/>
</dbReference>
<dbReference type="InterPro" id="IPR012871">
    <property type="entry name" value="DUF1668_ORYSA"/>
</dbReference>
<evidence type="ECO:0000256" key="1">
    <source>
        <dbReference type="SAM" id="MobiDB-lite"/>
    </source>
</evidence>
<gene>
    <name evidence="2" type="ORF">PVAP13_7KG320800</name>
</gene>
<dbReference type="EMBL" id="CM029049">
    <property type="protein sequence ID" value="KAG2574309.1"/>
    <property type="molecule type" value="Genomic_DNA"/>
</dbReference>
<name>A0A8T0QMH5_PANVG</name>
<proteinExistence type="predicted"/>
<sequence length="430" mass="47931">LSSSGARRFAKHLATNFPKLWAEPEPPSGGELAVKRGTALLSSSCQRRPRASAEPELPPKQQRGREALYRCPCRPFVSGRRGGGARAPFRSDHGAATAAVGPWLGGNYDSSREKKNLFLILDDWERGYSVYKVDVDAFDSSDAGAPEPPVVRFEARHGGSWYFAANGTKILAMQPSGYPAFPVFDIQTAALNVCPWPRRGGNKVLLKPFFASVAGSLYLLRGCHFDVLSAAPPPPDSTSRDDAAWAWSRVSSPPPFDDSNRISSFALHPDGRTLFISQDQSTFSFDTERQEWADHGIWTMPFRGQAYFDGELDAWVGLCCHKGGDGYLCASDVVPVAANCRSLPAWKLGKDRDTKYCLIESLARDDEEDLRRQHQDGYYPHRRVISVSTFSLKYNKQGELTTTQRKVRSYEMTDAHQLPERSWKPVAFWM</sequence>
<protein>
    <submittedName>
        <fullName evidence="2">Uncharacterized protein</fullName>
    </submittedName>
</protein>
<reference evidence="2" key="1">
    <citation type="submission" date="2020-05" db="EMBL/GenBank/DDBJ databases">
        <title>WGS assembly of Panicum virgatum.</title>
        <authorList>
            <person name="Lovell J.T."/>
            <person name="Jenkins J."/>
            <person name="Shu S."/>
            <person name="Juenger T.E."/>
            <person name="Schmutz J."/>
        </authorList>
    </citation>
    <scope>NUCLEOTIDE SEQUENCE</scope>
    <source>
        <strain evidence="2">AP13</strain>
    </source>
</reference>
<organism evidence="2 3">
    <name type="scientific">Panicum virgatum</name>
    <name type="common">Blackwell switchgrass</name>
    <dbReference type="NCBI Taxonomy" id="38727"/>
    <lineage>
        <taxon>Eukaryota</taxon>
        <taxon>Viridiplantae</taxon>
        <taxon>Streptophyta</taxon>
        <taxon>Embryophyta</taxon>
        <taxon>Tracheophyta</taxon>
        <taxon>Spermatophyta</taxon>
        <taxon>Magnoliopsida</taxon>
        <taxon>Liliopsida</taxon>
        <taxon>Poales</taxon>
        <taxon>Poaceae</taxon>
        <taxon>PACMAD clade</taxon>
        <taxon>Panicoideae</taxon>
        <taxon>Panicodae</taxon>
        <taxon>Paniceae</taxon>
        <taxon>Panicinae</taxon>
        <taxon>Panicum</taxon>
        <taxon>Panicum sect. Hiantes</taxon>
    </lineage>
</organism>
<feature type="region of interest" description="Disordered" evidence="1">
    <location>
        <begin position="43"/>
        <end position="64"/>
    </location>
</feature>
<comment type="caution">
    <text evidence="2">The sequence shown here is derived from an EMBL/GenBank/DDBJ whole genome shotgun (WGS) entry which is preliminary data.</text>
</comment>
<dbReference type="PANTHER" id="PTHR33085">
    <property type="entry name" value="OS12G0113100 PROTEIN-RELATED"/>
    <property type="match status" value="1"/>
</dbReference>
<dbReference type="PANTHER" id="PTHR33085:SF85">
    <property type="entry name" value="DUF1618 DOMAIN-CONTAINING PROTEIN"/>
    <property type="match status" value="1"/>
</dbReference>
<evidence type="ECO:0000313" key="3">
    <source>
        <dbReference type="Proteomes" id="UP000823388"/>
    </source>
</evidence>
<feature type="non-terminal residue" evidence="2">
    <location>
        <position position="1"/>
    </location>
</feature>
<keyword evidence="3" id="KW-1185">Reference proteome</keyword>
<dbReference type="Proteomes" id="UP000823388">
    <property type="component" value="Chromosome 7K"/>
</dbReference>
<dbReference type="AlphaFoldDB" id="A0A8T0QMH5"/>
<evidence type="ECO:0000313" key="2">
    <source>
        <dbReference type="EMBL" id="KAG2574309.1"/>
    </source>
</evidence>
<accession>A0A8T0QMH5</accession>